<comment type="caution">
    <text evidence="4">The sequence shown here is derived from an EMBL/GenBank/DDBJ whole genome shotgun (WGS) entry which is preliminary data.</text>
</comment>
<gene>
    <name evidence="4" type="ORF">WDV06_37140</name>
</gene>
<dbReference type="EMBL" id="JBBDHD010000342">
    <property type="protein sequence ID" value="MFH7600675.1"/>
    <property type="molecule type" value="Genomic_DNA"/>
</dbReference>
<protein>
    <submittedName>
        <fullName evidence="4">Phosphopantetheine-binding protein</fullName>
    </submittedName>
</protein>
<dbReference type="PROSITE" id="PS50075">
    <property type="entry name" value="CARRIER"/>
    <property type="match status" value="1"/>
</dbReference>
<keyword evidence="1" id="KW-0596">Phosphopantetheine</keyword>
<feature type="domain" description="Carrier" evidence="3">
    <location>
        <begin position="1"/>
        <end position="75"/>
    </location>
</feature>
<dbReference type="InterPro" id="IPR029058">
    <property type="entry name" value="AB_hydrolase_fold"/>
</dbReference>
<accession>A0ABW7PR83</accession>
<evidence type="ECO:0000259" key="3">
    <source>
        <dbReference type="PROSITE" id="PS50075"/>
    </source>
</evidence>
<dbReference type="InterPro" id="IPR020806">
    <property type="entry name" value="PKS_PP-bd"/>
</dbReference>
<dbReference type="InterPro" id="IPR009081">
    <property type="entry name" value="PP-bd_ACP"/>
</dbReference>
<dbReference type="PANTHER" id="PTHR44845:SF6">
    <property type="entry name" value="BETA-ALANINE-ACTIVATING ENZYME"/>
    <property type="match status" value="1"/>
</dbReference>
<proteinExistence type="predicted"/>
<dbReference type="Gene3D" id="3.40.50.1820">
    <property type="entry name" value="alpha/beta hydrolase"/>
    <property type="match status" value="1"/>
</dbReference>
<feature type="non-terminal residue" evidence="4">
    <location>
        <position position="1"/>
    </location>
</feature>
<dbReference type="PANTHER" id="PTHR44845">
    <property type="entry name" value="CARRIER DOMAIN-CONTAINING PROTEIN"/>
    <property type="match status" value="1"/>
</dbReference>
<dbReference type="Proteomes" id="UP001610631">
    <property type="component" value="Unassembled WGS sequence"/>
</dbReference>
<organism evidence="4 5">
    <name type="scientific">Streptomyces racemochromogenes</name>
    <dbReference type="NCBI Taxonomy" id="67353"/>
    <lineage>
        <taxon>Bacteria</taxon>
        <taxon>Bacillati</taxon>
        <taxon>Actinomycetota</taxon>
        <taxon>Actinomycetes</taxon>
        <taxon>Kitasatosporales</taxon>
        <taxon>Streptomycetaceae</taxon>
        <taxon>Streptomyces</taxon>
    </lineage>
</organism>
<evidence type="ECO:0000256" key="2">
    <source>
        <dbReference type="ARBA" id="ARBA00022553"/>
    </source>
</evidence>
<dbReference type="SMART" id="SM00823">
    <property type="entry name" value="PKS_PP"/>
    <property type="match status" value="1"/>
</dbReference>
<dbReference type="Pfam" id="PF00550">
    <property type="entry name" value="PP-binding"/>
    <property type="match status" value="1"/>
</dbReference>
<keyword evidence="5" id="KW-1185">Reference proteome</keyword>
<evidence type="ECO:0000313" key="4">
    <source>
        <dbReference type="EMBL" id="MFH7600675.1"/>
    </source>
</evidence>
<sequence length="91" mass="10143">PRTAQEEILCGLFGEVLGLEQVDPEANFFEMGGHSLLATRLISRIRSVFDAEIEIRTLFESPTVETLVGRLAGAEKARPKLRPMKRSKETS</sequence>
<dbReference type="SUPFAM" id="SSF47336">
    <property type="entry name" value="ACP-like"/>
    <property type="match status" value="1"/>
</dbReference>
<dbReference type="InterPro" id="IPR036736">
    <property type="entry name" value="ACP-like_sf"/>
</dbReference>
<name>A0ABW7PR83_9ACTN</name>
<evidence type="ECO:0000313" key="5">
    <source>
        <dbReference type="Proteomes" id="UP001610631"/>
    </source>
</evidence>
<dbReference type="RefSeq" id="WP_395514206.1">
    <property type="nucleotide sequence ID" value="NZ_JBBDHD010000342.1"/>
</dbReference>
<reference evidence="4 5" key="1">
    <citation type="submission" date="2024-03" db="EMBL/GenBank/DDBJ databases">
        <title>Whole genome sequencing of Streptomyces racemochromogenes, to identify antimicrobial biosynthetic gene clusters.</title>
        <authorList>
            <person name="Suryawanshi P."/>
            <person name="Krishnaraj P.U."/>
            <person name="Arun Y.P."/>
            <person name="Suryawanshi M.P."/>
            <person name="Rakshit O."/>
        </authorList>
    </citation>
    <scope>NUCLEOTIDE SEQUENCE [LARGE SCALE GENOMIC DNA]</scope>
    <source>
        <strain evidence="4 5">AUDT626</strain>
    </source>
</reference>
<dbReference type="InterPro" id="IPR006162">
    <property type="entry name" value="Ppantetheine_attach_site"/>
</dbReference>
<evidence type="ECO:0000256" key="1">
    <source>
        <dbReference type="ARBA" id="ARBA00022450"/>
    </source>
</evidence>
<keyword evidence="2" id="KW-0597">Phosphoprotein</keyword>
<dbReference type="PROSITE" id="PS00012">
    <property type="entry name" value="PHOSPHOPANTETHEINE"/>
    <property type="match status" value="1"/>
</dbReference>